<evidence type="ECO:0000313" key="7">
    <source>
        <dbReference type="EMBL" id="AWH85008.1"/>
    </source>
</evidence>
<proteinExistence type="predicted"/>
<feature type="transmembrane region" description="Helical" evidence="5">
    <location>
        <begin position="218"/>
        <end position="239"/>
    </location>
</feature>
<dbReference type="EMBL" id="CP029186">
    <property type="protein sequence ID" value="AWH85008.1"/>
    <property type="molecule type" value="Genomic_DNA"/>
</dbReference>
<feature type="transmembrane region" description="Helical" evidence="5">
    <location>
        <begin position="307"/>
        <end position="327"/>
    </location>
</feature>
<evidence type="ECO:0000256" key="1">
    <source>
        <dbReference type="ARBA" id="ARBA00004141"/>
    </source>
</evidence>
<protein>
    <recommendedName>
        <fullName evidence="6">RDD domain-containing protein</fullName>
    </recommendedName>
</protein>
<gene>
    <name evidence="7" type="ORF">HYN59_07655</name>
</gene>
<sequence length="582" mass="67468">MPKKIAIGSIFAALMGMYTELSLTSPVWNRPTWYYYVKDLFTSLNLGYIGIENRFDEMNYINLFFYSLLLTGGILYFFSKKETRLVRYVISMILLTKAIRVFFMMIYLPFTFGELLKGFGWAYFLAYLAWYLLWIWLCWKALKYFRDTKQIATVTQQYEDGAEREIIVESSRWQRLFNLIADVVTFIFIFFPVIESLIKMDGVRNFLKPLEGSVGPQLGLYLICIIFQVIYYTLFEGLLQASPGKMLTETRVVTDTAGKPDMSKLLLRTIVRFVPFESLSVLFSRGWHDDWSDTYVVREKREGVNGGWYFFIFPAFLFLGVTGYLGYKSYEKHKFEVAEKERFERNASAIKEALGHLTQNHIIKLEPESYSYSGGSELFLKTEDIGTDGITFSILELPAAYQGNNSDDVENFYYENKDELTTIKFTRKQLEDAVRKEYVSPDEDHIGGYGNDKKTDGAITVNGSPYYINSAELYFMPNIKLESVEDHYRDDYNLKIVLSNKGRAADLVSIKSNKDKIDWEGSFPKHYAVEGEYSTAPELLGKAEDNDDFDLTLTFRDEASKEYVYRLTCDGDYNKAVLKKIK</sequence>
<organism evidence="7 8">
    <name type="scientific">Flavobacterium album</name>
    <dbReference type="NCBI Taxonomy" id="2175091"/>
    <lineage>
        <taxon>Bacteria</taxon>
        <taxon>Pseudomonadati</taxon>
        <taxon>Bacteroidota</taxon>
        <taxon>Flavobacteriia</taxon>
        <taxon>Flavobacteriales</taxon>
        <taxon>Flavobacteriaceae</taxon>
        <taxon>Flavobacterium</taxon>
    </lineage>
</organism>
<dbReference type="KEGG" id="falb:HYN59_07655"/>
<evidence type="ECO:0000256" key="5">
    <source>
        <dbReference type="SAM" id="Phobius"/>
    </source>
</evidence>
<comment type="subcellular location">
    <subcellularLocation>
        <location evidence="1">Membrane</location>
        <topology evidence="1">Multi-pass membrane protein</topology>
    </subcellularLocation>
</comment>
<keyword evidence="4 5" id="KW-0472">Membrane</keyword>
<dbReference type="Pfam" id="PF06271">
    <property type="entry name" value="RDD"/>
    <property type="match status" value="1"/>
</dbReference>
<feature type="transmembrane region" description="Helical" evidence="5">
    <location>
        <begin position="60"/>
        <end position="78"/>
    </location>
</feature>
<evidence type="ECO:0000259" key="6">
    <source>
        <dbReference type="Pfam" id="PF06271"/>
    </source>
</evidence>
<reference evidence="7 8" key="1">
    <citation type="submission" date="2018-04" db="EMBL/GenBank/DDBJ databases">
        <title>Genome sequencing of Flavobacterium sp. HYN0059.</title>
        <authorList>
            <person name="Yi H."/>
            <person name="Baek C."/>
        </authorList>
    </citation>
    <scope>NUCLEOTIDE SEQUENCE [LARGE SCALE GENOMIC DNA]</scope>
    <source>
        <strain evidence="7 8">HYN0059</strain>
    </source>
</reference>
<feature type="domain" description="RDD" evidence="6">
    <location>
        <begin position="171"/>
        <end position="318"/>
    </location>
</feature>
<feature type="transmembrane region" description="Helical" evidence="5">
    <location>
        <begin position="120"/>
        <end position="139"/>
    </location>
</feature>
<dbReference type="OrthoDB" id="762068at2"/>
<accession>A0A2S1QX83</accession>
<feature type="transmembrane region" description="Helical" evidence="5">
    <location>
        <begin position="176"/>
        <end position="198"/>
    </location>
</feature>
<evidence type="ECO:0000256" key="2">
    <source>
        <dbReference type="ARBA" id="ARBA00022692"/>
    </source>
</evidence>
<dbReference type="AlphaFoldDB" id="A0A2S1QX83"/>
<feature type="transmembrane region" description="Helical" evidence="5">
    <location>
        <begin position="85"/>
        <end position="108"/>
    </location>
</feature>
<evidence type="ECO:0000256" key="3">
    <source>
        <dbReference type="ARBA" id="ARBA00022989"/>
    </source>
</evidence>
<dbReference type="InterPro" id="IPR010432">
    <property type="entry name" value="RDD"/>
</dbReference>
<evidence type="ECO:0000313" key="8">
    <source>
        <dbReference type="Proteomes" id="UP000244929"/>
    </source>
</evidence>
<keyword evidence="8" id="KW-1185">Reference proteome</keyword>
<keyword evidence="2 5" id="KW-0812">Transmembrane</keyword>
<dbReference type="Proteomes" id="UP000244929">
    <property type="component" value="Chromosome"/>
</dbReference>
<name>A0A2S1QX83_9FLAO</name>
<keyword evidence="3 5" id="KW-1133">Transmembrane helix</keyword>
<evidence type="ECO:0000256" key="4">
    <source>
        <dbReference type="ARBA" id="ARBA00023136"/>
    </source>
</evidence>
<dbReference type="GO" id="GO:0016020">
    <property type="term" value="C:membrane"/>
    <property type="evidence" value="ECO:0007669"/>
    <property type="project" value="UniProtKB-SubCell"/>
</dbReference>
<dbReference type="RefSeq" id="WP_108777714.1">
    <property type="nucleotide sequence ID" value="NZ_CP029186.1"/>
</dbReference>